<keyword evidence="5" id="KW-1185">Reference proteome</keyword>
<evidence type="ECO:0000313" key="5">
    <source>
        <dbReference type="Proteomes" id="UP001212997"/>
    </source>
</evidence>
<feature type="region of interest" description="Disordered" evidence="1">
    <location>
        <begin position="83"/>
        <end position="104"/>
    </location>
</feature>
<protein>
    <submittedName>
        <fullName evidence="4">Uncharacterized protein</fullName>
    </submittedName>
</protein>
<dbReference type="AlphaFoldDB" id="A0AAD5YP18"/>
<keyword evidence="2" id="KW-0472">Membrane</keyword>
<evidence type="ECO:0000256" key="2">
    <source>
        <dbReference type="SAM" id="Phobius"/>
    </source>
</evidence>
<evidence type="ECO:0000313" key="4">
    <source>
        <dbReference type="EMBL" id="KAJ3491982.1"/>
    </source>
</evidence>
<proteinExistence type="predicted"/>
<organism evidence="4 5">
    <name type="scientific">Meripilus lineatus</name>
    <dbReference type="NCBI Taxonomy" id="2056292"/>
    <lineage>
        <taxon>Eukaryota</taxon>
        <taxon>Fungi</taxon>
        <taxon>Dikarya</taxon>
        <taxon>Basidiomycota</taxon>
        <taxon>Agaricomycotina</taxon>
        <taxon>Agaricomycetes</taxon>
        <taxon>Polyporales</taxon>
        <taxon>Meripilaceae</taxon>
        <taxon>Meripilus</taxon>
    </lineage>
</organism>
<reference evidence="4" key="1">
    <citation type="submission" date="2022-07" db="EMBL/GenBank/DDBJ databases">
        <title>Genome Sequence of Physisporinus lineatus.</title>
        <authorList>
            <person name="Buettner E."/>
        </authorList>
    </citation>
    <scope>NUCLEOTIDE SEQUENCE</scope>
    <source>
        <strain evidence="4">VT162</strain>
    </source>
</reference>
<feature type="transmembrane region" description="Helical" evidence="2">
    <location>
        <begin position="146"/>
        <end position="169"/>
    </location>
</feature>
<dbReference type="Proteomes" id="UP001212997">
    <property type="component" value="Unassembled WGS sequence"/>
</dbReference>
<evidence type="ECO:0000256" key="1">
    <source>
        <dbReference type="SAM" id="MobiDB-lite"/>
    </source>
</evidence>
<name>A0AAD5YP18_9APHY</name>
<keyword evidence="2" id="KW-1133">Transmembrane helix</keyword>
<sequence>MTLAVLISWSLLALVVTAHPIVSGNDVPRADLHKCLNCEDSILELVPAEDSTDILTNPSDIKTNPVLPVEVDETLKDERDKVQQDIDNTEPPGGFHDLDGTTRPLPDDLPPPKVDHLPILEEIPNGSTISTISSSLENTQHFTNHFTILAISGVTALLLLACVSAGLYASRYVRKRILSSDMAWELLPMLEKHKPIYTDTDLNDVKFLVDKKGPILLIHAPPAPVSTLNSQGPGIETIGLTEMTDIPKPDPKEITDNFVVVEPQVPNTLFMEVDNPSEALDDLPCIVLDNLDVCPDPDFLPLPLLRSSTPPPVATPLTPPRTPVRRPLQMREASPLIPVSKPAWSIRATDAPPLGLSSAISTCPSVRSSPVPFTRSVPPSRPSSPYVSFHIPGELEPEYLTPEATSSNNNQSLIFELRERRAYRAPVPELDLAFAMQLRPGFGLGADSAWLVRFLMAMFGWMTVLIGGGSGRAERRTAASA</sequence>
<gene>
    <name evidence="4" type="ORF">NLI96_g325</name>
</gene>
<keyword evidence="2" id="KW-0812">Transmembrane</keyword>
<comment type="caution">
    <text evidence="4">The sequence shown here is derived from an EMBL/GenBank/DDBJ whole genome shotgun (WGS) entry which is preliminary data.</text>
</comment>
<accession>A0AAD5YP18</accession>
<dbReference type="EMBL" id="JANAWD010000004">
    <property type="protein sequence ID" value="KAJ3491982.1"/>
    <property type="molecule type" value="Genomic_DNA"/>
</dbReference>
<keyword evidence="3" id="KW-0732">Signal</keyword>
<evidence type="ECO:0000256" key="3">
    <source>
        <dbReference type="SAM" id="SignalP"/>
    </source>
</evidence>
<feature type="chain" id="PRO_5042189166" evidence="3">
    <location>
        <begin position="19"/>
        <end position="481"/>
    </location>
</feature>
<feature type="signal peptide" evidence="3">
    <location>
        <begin position="1"/>
        <end position="18"/>
    </location>
</feature>